<name>G2H2F3_9ENTR</name>
<accession>G2H2F3</accession>
<gene>
    <name evidence="1" type="ORF">Rin_00022540</name>
</gene>
<dbReference type="Proteomes" id="UP000004116">
    <property type="component" value="Unassembled WGS sequence"/>
</dbReference>
<keyword evidence="2" id="KW-1185">Reference proteome</keyword>
<dbReference type="AlphaFoldDB" id="G2H2F3"/>
<organism evidence="1 2">
    <name type="scientific">Candidatus Regiella insecticola 5.15</name>
    <dbReference type="NCBI Taxonomy" id="1005043"/>
    <lineage>
        <taxon>Bacteria</taxon>
        <taxon>Pseudomonadati</taxon>
        <taxon>Pseudomonadota</taxon>
        <taxon>Gammaproteobacteria</taxon>
        <taxon>Enterobacterales</taxon>
        <taxon>Enterobacteriaceae</taxon>
        <taxon>aphid secondary symbionts</taxon>
        <taxon>Candidatus Regiella</taxon>
    </lineage>
</organism>
<protein>
    <submittedName>
        <fullName evidence="1">Uncharacterized protein</fullName>
    </submittedName>
</protein>
<reference evidence="1 2" key="1">
    <citation type="journal article" date="2012" name="Genome Res.">
        <title>Genomic basis of endosymbiont-conferred protection against an insect parasitoid.</title>
        <authorList>
            <person name="Hansen A.K."/>
            <person name="Vorburger C."/>
            <person name="Moran N.A."/>
        </authorList>
    </citation>
    <scope>NUCLEOTIDE SEQUENCE [LARGE SCALE GENOMIC DNA]</scope>
    <source>
        <strain evidence="2">R5.15</strain>
    </source>
</reference>
<dbReference type="RefSeq" id="WP_006707876.1">
    <property type="nucleotide sequence ID" value="NZ_CAWLMN010000028.1"/>
</dbReference>
<evidence type="ECO:0000313" key="2">
    <source>
        <dbReference type="Proteomes" id="UP000004116"/>
    </source>
</evidence>
<comment type="caution">
    <text evidence="1">The sequence shown here is derived from an EMBL/GenBank/DDBJ whole genome shotgun (WGS) entry which is preliminary data.</text>
</comment>
<proteinExistence type="predicted"/>
<sequence length="76" mass="7781">MWEDAGDSGCLSISSNRRDAVKQNAAIVIAIKSIIVSRDDSCAGIKGSALANIAPIQNMSGDFSTKGSPATCGISH</sequence>
<evidence type="ECO:0000313" key="1">
    <source>
        <dbReference type="EMBL" id="EGY27826.1"/>
    </source>
</evidence>
<dbReference type="EMBL" id="AGCA01000535">
    <property type="protein sequence ID" value="EGY27826.1"/>
    <property type="molecule type" value="Genomic_DNA"/>
</dbReference>